<dbReference type="InterPro" id="IPR037208">
    <property type="entry name" value="Spo0E-like_sf"/>
</dbReference>
<dbReference type="RefSeq" id="WP_226538241.1">
    <property type="nucleotide sequence ID" value="NZ_CP129013.1"/>
</dbReference>
<keyword evidence="2" id="KW-1185">Reference proteome</keyword>
<reference evidence="1 2" key="1">
    <citation type="submission" date="2023-06" db="EMBL/GenBank/DDBJ databases">
        <title>Five Gram-positive bacteria isolated from mangrove sediments in Shenzhen, Guangdong, China.</title>
        <authorList>
            <person name="Yu S."/>
            <person name="Zheng W."/>
            <person name="Huang Y."/>
        </authorList>
    </citation>
    <scope>NUCLEOTIDE SEQUENCE [LARGE SCALE GENOMIC DNA]</scope>
    <source>
        <strain evidence="1 2">SaN35-3</strain>
    </source>
</reference>
<proteinExistence type="predicted"/>
<dbReference type="InterPro" id="IPR036638">
    <property type="entry name" value="HLH_DNA-bd_sf"/>
</dbReference>
<dbReference type="Pfam" id="PF09388">
    <property type="entry name" value="SpoOE-like"/>
    <property type="match status" value="1"/>
</dbReference>
<evidence type="ECO:0000313" key="2">
    <source>
        <dbReference type="Proteomes" id="UP001197974"/>
    </source>
</evidence>
<evidence type="ECO:0000313" key="1">
    <source>
        <dbReference type="EMBL" id="WLR43453.1"/>
    </source>
</evidence>
<sequence length="60" mass="7061">MSKQELLHLIEHKRAEMIHVVLKNGINSHTSLKYSQELDKLVTEYQKLAYKNEEQASYTT</sequence>
<dbReference type="InterPro" id="IPR018540">
    <property type="entry name" value="Spo0E-like"/>
</dbReference>
<dbReference type="EMBL" id="CP129013">
    <property type="protein sequence ID" value="WLR43453.1"/>
    <property type="molecule type" value="Genomic_DNA"/>
</dbReference>
<dbReference type="Proteomes" id="UP001197974">
    <property type="component" value="Chromosome"/>
</dbReference>
<name>A0ABY9JY61_9BACI</name>
<organism evidence="1 2">
    <name type="scientific">Bacillus carboniphilus</name>
    <dbReference type="NCBI Taxonomy" id="86663"/>
    <lineage>
        <taxon>Bacteria</taxon>
        <taxon>Bacillati</taxon>
        <taxon>Bacillota</taxon>
        <taxon>Bacilli</taxon>
        <taxon>Bacillales</taxon>
        <taxon>Bacillaceae</taxon>
        <taxon>Bacillus</taxon>
    </lineage>
</organism>
<accession>A0ABY9JY61</accession>
<gene>
    <name evidence="1" type="ORF">LC087_04580</name>
</gene>
<protein>
    <submittedName>
        <fullName evidence="1">Aspartyl-phosphate phosphatase Spo0E family protein</fullName>
    </submittedName>
</protein>
<dbReference type="SUPFAM" id="SSF140500">
    <property type="entry name" value="BAS1536-like"/>
    <property type="match status" value="1"/>
</dbReference>
<dbReference type="Gene3D" id="4.10.280.10">
    <property type="entry name" value="Helix-loop-helix DNA-binding domain"/>
    <property type="match status" value="1"/>
</dbReference>